<evidence type="ECO:0000313" key="2">
    <source>
        <dbReference type="EMBL" id="PWA53233.1"/>
    </source>
</evidence>
<dbReference type="OrthoDB" id="1939300at2759"/>
<dbReference type="Proteomes" id="UP000245207">
    <property type="component" value="Unassembled WGS sequence"/>
</dbReference>
<sequence>MEKWPSLSSVSEDNSDGESMVKEVAAKVVNDKVSVADDGGQDKSKSFVKAVQGLSQNGCNKLRITTSMCDRAYGRANFARVLVEIDAARGLKEYVEEDKKNPTVPVVNRSDVREGDWRNVEYKKYKRNNLMNAGSNVQRNYVGESSNIRGGYVGRGRGGSYGRGFGSQRVNKPNQFVPTKKVLEIVVEKAKVSSQDKGKSIDVEKGQGASEEGRNLKSKNVESSNRYAVLSENIEDMENVEESVAKSRFEEICEKGIFVNLEERDNWLSEWKDCYKASLQKCVEKMMAEELKSDIRKLEKQISYSNQNIAMGSKAKAHSMVQAIMVEQGLTNNQAFTKVYDEVYRDELERIKNLGKKKDQTEVPFFFNTKQVFSQVEFETWNDES</sequence>
<dbReference type="EMBL" id="PKPP01007486">
    <property type="protein sequence ID" value="PWA53233.1"/>
    <property type="molecule type" value="Genomic_DNA"/>
</dbReference>
<name>A0A2U1LW47_ARTAN</name>
<accession>A0A2U1LW47</accession>
<evidence type="ECO:0000256" key="1">
    <source>
        <dbReference type="SAM" id="MobiDB-lite"/>
    </source>
</evidence>
<organism evidence="2 3">
    <name type="scientific">Artemisia annua</name>
    <name type="common">Sweet wormwood</name>
    <dbReference type="NCBI Taxonomy" id="35608"/>
    <lineage>
        <taxon>Eukaryota</taxon>
        <taxon>Viridiplantae</taxon>
        <taxon>Streptophyta</taxon>
        <taxon>Embryophyta</taxon>
        <taxon>Tracheophyta</taxon>
        <taxon>Spermatophyta</taxon>
        <taxon>Magnoliopsida</taxon>
        <taxon>eudicotyledons</taxon>
        <taxon>Gunneridae</taxon>
        <taxon>Pentapetalae</taxon>
        <taxon>asterids</taxon>
        <taxon>campanulids</taxon>
        <taxon>Asterales</taxon>
        <taxon>Asteraceae</taxon>
        <taxon>Asteroideae</taxon>
        <taxon>Anthemideae</taxon>
        <taxon>Artemisiinae</taxon>
        <taxon>Artemisia</taxon>
    </lineage>
</organism>
<feature type="compositionally biased region" description="Basic and acidic residues" evidence="1">
    <location>
        <begin position="196"/>
        <end position="215"/>
    </location>
</feature>
<protein>
    <submittedName>
        <fullName evidence="2">Uncharacterized protein</fullName>
    </submittedName>
</protein>
<reference evidence="2 3" key="1">
    <citation type="journal article" date="2018" name="Mol. Plant">
        <title>The genome of Artemisia annua provides insight into the evolution of Asteraceae family and artemisinin biosynthesis.</title>
        <authorList>
            <person name="Shen Q."/>
            <person name="Zhang L."/>
            <person name="Liao Z."/>
            <person name="Wang S."/>
            <person name="Yan T."/>
            <person name="Shi P."/>
            <person name="Liu M."/>
            <person name="Fu X."/>
            <person name="Pan Q."/>
            <person name="Wang Y."/>
            <person name="Lv Z."/>
            <person name="Lu X."/>
            <person name="Zhang F."/>
            <person name="Jiang W."/>
            <person name="Ma Y."/>
            <person name="Chen M."/>
            <person name="Hao X."/>
            <person name="Li L."/>
            <person name="Tang Y."/>
            <person name="Lv G."/>
            <person name="Zhou Y."/>
            <person name="Sun X."/>
            <person name="Brodelius P.E."/>
            <person name="Rose J.K.C."/>
            <person name="Tang K."/>
        </authorList>
    </citation>
    <scope>NUCLEOTIDE SEQUENCE [LARGE SCALE GENOMIC DNA]</scope>
    <source>
        <strain evidence="3">cv. Huhao1</strain>
        <tissue evidence="2">Leaf</tissue>
    </source>
</reference>
<feature type="region of interest" description="Disordered" evidence="1">
    <location>
        <begin position="1"/>
        <end position="21"/>
    </location>
</feature>
<keyword evidence="3" id="KW-1185">Reference proteome</keyword>
<evidence type="ECO:0000313" key="3">
    <source>
        <dbReference type="Proteomes" id="UP000245207"/>
    </source>
</evidence>
<comment type="caution">
    <text evidence="2">The sequence shown here is derived from an EMBL/GenBank/DDBJ whole genome shotgun (WGS) entry which is preliminary data.</text>
</comment>
<feature type="region of interest" description="Disordered" evidence="1">
    <location>
        <begin position="196"/>
        <end position="219"/>
    </location>
</feature>
<dbReference type="AlphaFoldDB" id="A0A2U1LW47"/>
<feature type="compositionally biased region" description="Polar residues" evidence="1">
    <location>
        <begin position="1"/>
        <end position="12"/>
    </location>
</feature>
<gene>
    <name evidence="2" type="ORF">CTI12_AA446970</name>
</gene>
<proteinExistence type="predicted"/>